<dbReference type="Gene3D" id="2.40.50.1020">
    <property type="entry name" value="LytTr DNA-binding domain"/>
    <property type="match status" value="1"/>
</dbReference>
<organism evidence="2 3">
    <name type="scientific">Kineothrix alysoides</name>
    <dbReference type="NCBI Taxonomy" id="1469948"/>
    <lineage>
        <taxon>Bacteria</taxon>
        <taxon>Bacillati</taxon>
        <taxon>Bacillota</taxon>
        <taxon>Clostridia</taxon>
        <taxon>Lachnospirales</taxon>
        <taxon>Lachnospiraceae</taxon>
        <taxon>Kineothrix</taxon>
    </lineage>
</organism>
<dbReference type="GO" id="GO:0000156">
    <property type="term" value="F:phosphorelay response regulator activity"/>
    <property type="evidence" value="ECO:0007669"/>
    <property type="project" value="InterPro"/>
</dbReference>
<dbReference type="SMART" id="SM00850">
    <property type="entry name" value="LytTR"/>
    <property type="match status" value="1"/>
</dbReference>
<accession>A0A4R1R370</accession>
<dbReference type="RefSeq" id="WP_031389770.1">
    <property type="nucleotide sequence ID" value="NZ_JPNB01000001.1"/>
</dbReference>
<evidence type="ECO:0000259" key="1">
    <source>
        <dbReference type="PROSITE" id="PS50930"/>
    </source>
</evidence>
<proteinExistence type="predicted"/>
<protein>
    <submittedName>
        <fullName evidence="2">LytTR family transcriptional regulator</fullName>
    </submittedName>
</protein>
<feature type="domain" description="HTH LytTR-type" evidence="1">
    <location>
        <begin position="41"/>
        <end position="145"/>
    </location>
</feature>
<name>A0A4R1R370_9FIRM</name>
<dbReference type="PROSITE" id="PS50930">
    <property type="entry name" value="HTH_LYTTR"/>
    <property type="match status" value="1"/>
</dbReference>
<dbReference type="STRING" id="1469948.GCA_000732725_01026"/>
<comment type="caution">
    <text evidence="2">The sequence shown here is derived from an EMBL/GenBank/DDBJ whole genome shotgun (WGS) entry which is preliminary data.</text>
</comment>
<dbReference type="Proteomes" id="UP000295718">
    <property type="component" value="Unassembled WGS sequence"/>
</dbReference>
<dbReference type="InterPro" id="IPR007492">
    <property type="entry name" value="LytTR_DNA-bd_dom"/>
</dbReference>
<dbReference type="Pfam" id="PF04397">
    <property type="entry name" value="LytTR"/>
    <property type="match status" value="1"/>
</dbReference>
<sequence length="151" mass="17394">MKLRIEKGTEYTETEIIIHCLEVDERLNSLIAQIRMYDLTIPVKKEGRNYVLSTDSLYYFESVEEKTFAYQKAEVYECSLRLYELEERLAGTAFTRVGKACVLNTAVVEGVRPMLGGRLEALLENGERIVVSRHYVPAFKMKFGLGEREDV</sequence>
<dbReference type="EMBL" id="SLUO01000003">
    <property type="protein sequence ID" value="TCL59845.1"/>
    <property type="molecule type" value="Genomic_DNA"/>
</dbReference>
<gene>
    <name evidence="2" type="ORF">EDD76_10332</name>
</gene>
<evidence type="ECO:0000313" key="3">
    <source>
        <dbReference type="Proteomes" id="UP000295718"/>
    </source>
</evidence>
<dbReference type="PANTHER" id="PTHR37299">
    <property type="entry name" value="TRANSCRIPTIONAL REGULATOR-RELATED"/>
    <property type="match status" value="1"/>
</dbReference>
<dbReference type="PANTHER" id="PTHR37299:SF4">
    <property type="entry name" value="TRANSCRIPTIONAL REGULATOR"/>
    <property type="match status" value="1"/>
</dbReference>
<reference evidence="2 3" key="1">
    <citation type="submission" date="2019-03" db="EMBL/GenBank/DDBJ databases">
        <title>Genomic Encyclopedia of Type Strains, Phase IV (KMG-IV): sequencing the most valuable type-strain genomes for metagenomic binning, comparative biology and taxonomic classification.</title>
        <authorList>
            <person name="Goeker M."/>
        </authorList>
    </citation>
    <scope>NUCLEOTIDE SEQUENCE [LARGE SCALE GENOMIC DNA]</scope>
    <source>
        <strain evidence="2 3">DSM 100556</strain>
    </source>
</reference>
<keyword evidence="3" id="KW-1185">Reference proteome</keyword>
<dbReference type="AlphaFoldDB" id="A0A4R1R370"/>
<evidence type="ECO:0000313" key="2">
    <source>
        <dbReference type="EMBL" id="TCL59845.1"/>
    </source>
</evidence>
<dbReference type="InterPro" id="IPR046947">
    <property type="entry name" value="LytR-like"/>
</dbReference>
<dbReference type="GO" id="GO:0003677">
    <property type="term" value="F:DNA binding"/>
    <property type="evidence" value="ECO:0007669"/>
    <property type="project" value="InterPro"/>
</dbReference>